<keyword evidence="6" id="KW-0732">Signal</keyword>
<accession>A0A395HH54</accession>
<reference evidence="8 9" key="1">
    <citation type="submission" date="2018-02" db="EMBL/GenBank/DDBJ databases">
        <title>The genomes of Aspergillus section Nigri reveals drivers in fungal speciation.</title>
        <authorList>
            <consortium name="DOE Joint Genome Institute"/>
            <person name="Vesth T.C."/>
            <person name="Nybo J."/>
            <person name="Theobald S."/>
            <person name="Brandl J."/>
            <person name="Frisvad J.C."/>
            <person name="Nielsen K.F."/>
            <person name="Lyhne E.K."/>
            <person name="Kogle M.E."/>
            <person name="Kuo A."/>
            <person name="Riley R."/>
            <person name="Clum A."/>
            <person name="Nolan M."/>
            <person name="Lipzen A."/>
            <person name="Salamov A."/>
            <person name="Henrissat B."/>
            <person name="Wiebenga A."/>
            <person name="De vries R.P."/>
            <person name="Grigoriev I.V."/>
            <person name="Mortensen U.H."/>
            <person name="Andersen M.R."/>
            <person name="Baker S.E."/>
        </authorList>
    </citation>
    <scope>NUCLEOTIDE SEQUENCE [LARGE SCALE GENOMIC DNA]</scope>
    <source>
        <strain evidence="8 9">CBS 101889</strain>
    </source>
</reference>
<dbReference type="Pfam" id="PF00089">
    <property type="entry name" value="Trypsin"/>
    <property type="match status" value="1"/>
</dbReference>
<dbReference type="InterPro" id="IPR001314">
    <property type="entry name" value="Peptidase_S1A"/>
</dbReference>
<dbReference type="InterPro" id="IPR018114">
    <property type="entry name" value="TRYPSIN_HIS"/>
</dbReference>
<feature type="chain" id="PRO_5017408021" evidence="6">
    <location>
        <begin position="17"/>
        <end position="247"/>
    </location>
</feature>
<dbReference type="GO" id="GO:0006508">
    <property type="term" value="P:proteolysis"/>
    <property type="evidence" value="ECO:0007669"/>
    <property type="project" value="UniProtKB-KW"/>
</dbReference>
<feature type="domain" description="Peptidase S1" evidence="7">
    <location>
        <begin position="19"/>
        <end position="241"/>
    </location>
</feature>
<evidence type="ECO:0000256" key="6">
    <source>
        <dbReference type="SAM" id="SignalP"/>
    </source>
</evidence>
<dbReference type="GeneID" id="37200835"/>
<evidence type="ECO:0000256" key="1">
    <source>
        <dbReference type="ARBA" id="ARBA00007664"/>
    </source>
</evidence>
<dbReference type="Gene3D" id="2.40.10.10">
    <property type="entry name" value="Trypsin-like serine proteases"/>
    <property type="match status" value="1"/>
</dbReference>
<dbReference type="PANTHER" id="PTHR24276:SF91">
    <property type="entry name" value="AT26814P-RELATED"/>
    <property type="match status" value="1"/>
</dbReference>
<proteinExistence type="inferred from homology"/>
<dbReference type="InterPro" id="IPR001254">
    <property type="entry name" value="Trypsin_dom"/>
</dbReference>
<dbReference type="PROSITE" id="PS00135">
    <property type="entry name" value="TRYPSIN_SER"/>
    <property type="match status" value="1"/>
</dbReference>
<dbReference type="Proteomes" id="UP000248961">
    <property type="component" value="Unassembled WGS sequence"/>
</dbReference>
<name>A0A395HH54_ASPHC</name>
<dbReference type="FunFam" id="2.40.10.10:FF:000077">
    <property type="entry name" value="Predicted protein"/>
    <property type="match status" value="1"/>
</dbReference>
<keyword evidence="2 8" id="KW-0645">Protease</keyword>
<dbReference type="PANTHER" id="PTHR24276">
    <property type="entry name" value="POLYSERASE-RELATED"/>
    <property type="match status" value="1"/>
</dbReference>
<dbReference type="SUPFAM" id="SSF50494">
    <property type="entry name" value="Trypsin-like serine proteases"/>
    <property type="match status" value="1"/>
</dbReference>
<keyword evidence="4" id="KW-0720">Serine protease</keyword>
<evidence type="ECO:0000256" key="2">
    <source>
        <dbReference type="ARBA" id="ARBA00022670"/>
    </source>
</evidence>
<dbReference type="AlphaFoldDB" id="A0A395HH54"/>
<evidence type="ECO:0000256" key="4">
    <source>
        <dbReference type="ARBA" id="ARBA00022825"/>
    </source>
</evidence>
<organism evidence="8 9">
    <name type="scientific">Aspergillus homomorphus (strain CBS 101889)</name>
    <dbReference type="NCBI Taxonomy" id="1450537"/>
    <lineage>
        <taxon>Eukaryota</taxon>
        <taxon>Fungi</taxon>
        <taxon>Dikarya</taxon>
        <taxon>Ascomycota</taxon>
        <taxon>Pezizomycotina</taxon>
        <taxon>Eurotiomycetes</taxon>
        <taxon>Eurotiomycetidae</taxon>
        <taxon>Eurotiales</taxon>
        <taxon>Aspergillaceae</taxon>
        <taxon>Aspergillus</taxon>
        <taxon>Aspergillus subgen. Circumdati</taxon>
    </lineage>
</organism>
<feature type="signal peptide" evidence="6">
    <location>
        <begin position="1"/>
        <end position="16"/>
    </location>
</feature>
<comment type="similarity">
    <text evidence="1">Belongs to the peptidase S1 family.</text>
</comment>
<dbReference type="RefSeq" id="XP_025545977.1">
    <property type="nucleotide sequence ID" value="XM_025696546.1"/>
</dbReference>
<dbReference type="EMBL" id="KZ824351">
    <property type="protein sequence ID" value="RAL06823.1"/>
    <property type="molecule type" value="Genomic_DNA"/>
</dbReference>
<keyword evidence="5" id="KW-1015">Disulfide bond</keyword>
<evidence type="ECO:0000313" key="9">
    <source>
        <dbReference type="Proteomes" id="UP000248961"/>
    </source>
</evidence>
<dbReference type="OrthoDB" id="6380398at2759"/>
<dbReference type="InterPro" id="IPR050430">
    <property type="entry name" value="Peptidase_S1"/>
</dbReference>
<evidence type="ECO:0000256" key="3">
    <source>
        <dbReference type="ARBA" id="ARBA00022801"/>
    </source>
</evidence>
<protein>
    <submittedName>
        <fullName evidence="8">Trypsin-like serine protease</fullName>
    </submittedName>
</protein>
<dbReference type="VEuPathDB" id="FungiDB:BO97DRAFT_419101"/>
<dbReference type="PRINTS" id="PR00722">
    <property type="entry name" value="CHYMOTRYPSIN"/>
</dbReference>
<evidence type="ECO:0000259" key="7">
    <source>
        <dbReference type="SMART" id="SM00020"/>
    </source>
</evidence>
<dbReference type="SMART" id="SM00020">
    <property type="entry name" value="Tryp_SPc"/>
    <property type="match status" value="1"/>
</dbReference>
<keyword evidence="3" id="KW-0378">Hydrolase</keyword>
<dbReference type="InterPro" id="IPR043504">
    <property type="entry name" value="Peptidase_S1_PA_chymotrypsin"/>
</dbReference>
<dbReference type="InterPro" id="IPR009003">
    <property type="entry name" value="Peptidase_S1_PA"/>
</dbReference>
<sequence>MKYFLAIFFAFAAAELKPLIVGGSKVSIEDYPYQIALLYGGYRNCGGSIISRNHVVTAAHCVSSARASELNIRANSSLCDSGGTVVNISSITIHPNYYAPRLDNDIAILTLAESLTYGPGIQPVGLPEPGSNLISNGREAVVSCWGSISEGGASSPKLRAVNVSVVSMEECRADYRGLGHITDSMFCAGAIDSGKSACNGDSGGPVVADKILIGIVSWGHGCAGRGYPEVHSNMAYLRNLITQTTGL</sequence>
<dbReference type="InterPro" id="IPR033116">
    <property type="entry name" value="TRYPSIN_SER"/>
</dbReference>
<keyword evidence="9" id="KW-1185">Reference proteome</keyword>
<dbReference type="PROSITE" id="PS00134">
    <property type="entry name" value="TRYPSIN_HIS"/>
    <property type="match status" value="1"/>
</dbReference>
<dbReference type="STRING" id="1450537.A0A395HH54"/>
<dbReference type="GO" id="GO:0004252">
    <property type="term" value="F:serine-type endopeptidase activity"/>
    <property type="evidence" value="ECO:0007669"/>
    <property type="project" value="InterPro"/>
</dbReference>
<dbReference type="CDD" id="cd00190">
    <property type="entry name" value="Tryp_SPc"/>
    <property type="match status" value="1"/>
</dbReference>
<evidence type="ECO:0000256" key="5">
    <source>
        <dbReference type="ARBA" id="ARBA00023157"/>
    </source>
</evidence>
<gene>
    <name evidence="8" type="ORF">BO97DRAFT_419101</name>
</gene>
<evidence type="ECO:0000313" key="8">
    <source>
        <dbReference type="EMBL" id="RAL06823.1"/>
    </source>
</evidence>